<dbReference type="InterPro" id="IPR011330">
    <property type="entry name" value="Glyco_hydro/deAcase_b/a-brl"/>
</dbReference>
<dbReference type="Proteomes" id="UP000010846">
    <property type="component" value="Chromosome"/>
</dbReference>
<dbReference type="RefSeq" id="WP_015300860.1">
    <property type="nucleotide sequence ID" value="NC_019964.1"/>
</dbReference>
<sequence>MGSVVISIDAELGWGFHDLDRLPRHRVENARWGWESTHTILDRYEVPATWAIVGHLLLSECDGRHDDHPTPPDWFERERNGWADRDDLRFAPELVERLVDSPVDHEIASHSFSHVLFGAPDTSAEIAREECRRAKAVAAEWGLSLDSFVFPRNEVGHLEVLAETGFSVYRGRTSLPEGASSVLATLARNESLLVEPRIDSHGLVDVPASVFCFGFEGTLRRAAERLWNDPMVELARRGIDQAAESDGLFHLWLHPNNLTTPADADRLERIVEHVDRRRSTSDLQVETMRQVGDRARSADTPVVPDATEASASVTQL</sequence>
<dbReference type="OrthoDB" id="10436at2157"/>
<organism evidence="3 4">
    <name type="scientific">Halovivax ruber (strain DSM 18193 / JCM 13892 / XH-70)</name>
    <dbReference type="NCBI Taxonomy" id="797302"/>
    <lineage>
        <taxon>Archaea</taxon>
        <taxon>Methanobacteriati</taxon>
        <taxon>Methanobacteriota</taxon>
        <taxon>Stenosarchaea group</taxon>
        <taxon>Halobacteria</taxon>
        <taxon>Halobacteriales</taxon>
        <taxon>Natrialbaceae</taxon>
        <taxon>Halovivax</taxon>
    </lineage>
</organism>
<dbReference type="GO" id="GO:0005975">
    <property type="term" value="P:carbohydrate metabolic process"/>
    <property type="evidence" value="ECO:0007669"/>
    <property type="project" value="InterPro"/>
</dbReference>
<accession>L0I9D0</accession>
<feature type="region of interest" description="Disordered" evidence="1">
    <location>
        <begin position="278"/>
        <end position="316"/>
    </location>
</feature>
<proteinExistence type="predicted"/>
<dbReference type="AlphaFoldDB" id="L0I9D0"/>
<dbReference type="GO" id="GO:0016810">
    <property type="term" value="F:hydrolase activity, acting on carbon-nitrogen (but not peptide) bonds"/>
    <property type="evidence" value="ECO:0007669"/>
    <property type="project" value="InterPro"/>
</dbReference>
<dbReference type="InterPro" id="IPR002509">
    <property type="entry name" value="NODB_dom"/>
</dbReference>
<dbReference type="STRING" id="797302.Halru_1613"/>
<dbReference type="KEGG" id="hru:Halru_1613"/>
<dbReference type="Pfam" id="PF01522">
    <property type="entry name" value="Polysacc_deac_1"/>
    <property type="match status" value="1"/>
</dbReference>
<reference evidence="3" key="1">
    <citation type="submission" date="2011-09" db="EMBL/GenBank/DDBJ databases">
        <title>Complete sequence of Halovivax ruber XH-70.</title>
        <authorList>
            <consortium name="US DOE Joint Genome Institute"/>
            <person name="Lucas S."/>
            <person name="Han J."/>
            <person name="Lapidus A."/>
            <person name="Cheng J.-F."/>
            <person name="Goodwin L."/>
            <person name="Pitluck S."/>
            <person name="Peters L."/>
            <person name="Mikhailova N."/>
            <person name="Davenport K."/>
            <person name="Detter J.C."/>
            <person name="Han C."/>
            <person name="Tapia R."/>
            <person name="Land M."/>
            <person name="Hauser L."/>
            <person name="Kyrpides N."/>
            <person name="Ivanova N."/>
            <person name="Pagani I."/>
            <person name="Sproer C."/>
            <person name="Anderson I."/>
            <person name="Woyke T."/>
        </authorList>
    </citation>
    <scope>NUCLEOTIDE SEQUENCE</scope>
    <source>
        <strain evidence="3">XH-70</strain>
    </source>
</reference>
<dbReference type="HOGENOM" id="CLU_071509_0_0_2"/>
<feature type="domain" description="NodB homology" evidence="2">
    <location>
        <begin position="36"/>
        <end position="151"/>
    </location>
</feature>
<dbReference type="GeneID" id="14376400"/>
<dbReference type="EMBL" id="CP003050">
    <property type="protein sequence ID" value="AGB16220.1"/>
    <property type="molecule type" value="Genomic_DNA"/>
</dbReference>
<dbReference type="SUPFAM" id="SSF88713">
    <property type="entry name" value="Glycoside hydrolase/deacetylase"/>
    <property type="match status" value="1"/>
</dbReference>
<evidence type="ECO:0000256" key="1">
    <source>
        <dbReference type="SAM" id="MobiDB-lite"/>
    </source>
</evidence>
<name>L0I9D0_HALRX</name>
<dbReference type="Gene3D" id="3.20.20.370">
    <property type="entry name" value="Glycoside hydrolase/deacetylase"/>
    <property type="match status" value="1"/>
</dbReference>
<gene>
    <name evidence="3" type="ordered locus">Halru_1613</name>
</gene>
<evidence type="ECO:0000259" key="2">
    <source>
        <dbReference type="Pfam" id="PF01522"/>
    </source>
</evidence>
<protein>
    <submittedName>
        <fullName evidence="3">Polysaccharide deacetylase</fullName>
    </submittedName>
</protein>
<keyword evidence="4" id="KW-1185">Reference proteome</keyword>
<dbReference type="eggNOG" id="arCOG09177">
    <property type="taxonomic scope" value="Archaea"/>
</dbReference>
<evidence type="ECO:0000313" key="3">
    <source>
        <dbReference type="EMBL" id="AGB16220.1"/>
    </source>
</evidence>
<evidence type="ECO:0000313" key="4">
    <source>
        <dbReference type="Proteomes" id="UP000010846"/>
    </source>
</evidence>